<evidence type="ECO:0000313" key="2">
    <source>
        <dbReference type="EMBL" id="KAF3453019.1"/>
    </source>
</evidence>
<dbReference type="EMBL" id="VOIH02000002">
    <property type="protein sequence ID" value="KAF3453019.1"/>
    <property type="molecule type" value="Genomic_DNA"/>
</dbReference>
<comment type="caution">
    <text evidence="2">The sequence shown here is derived from an EMBL/GenBank/DDBJ whole genome shotgun (WGS) entry which is preliminary data.</text>
</comment>
<dbReference type="Proteomes" id="UP000796880">
    <property type="component" value="Unassembled WGS sequence"/>
</dbReference>
<accession>A0A8K0MP36</accession>
<dbReference type="AlphaFoldDB" id="A0A8K0MP36"/>
<feature type="region of interest" description="Disordered" evidence="1">
    <location>
        <begin position="75"/>
        <end position="101"/>
    </location>
</feature>
<evidence type="ECO:0000313" key="3">
    <source>
        <dbReference type="Proteomes" id="UP000796880"/>
    </source>
</evidence>
<dbReference type="OrthoDB" id="1193985at2759"/>
<evidence type="ECO:0000256" key="1">
    <source>
        <dbReference type="SAM" id="MobiDB-lite"/>
    </source>
</evidence>
<organism evidence="2 3">
    <name type="scientific">Rhamnella rubrinervis</name>
    <dbReference type="NCBI Taxonomy" id="2594499"/>
    <lineage>
        <taxon>Eukaryota</taxon>
        <taxon>Viridiplantae</taxon>
        <taxon>Streptophyta</taxon>
        <taxon>Embryophyta</taxon>
        <taxon>Tracheophyta</taxon>
        <taxon>Spermatophyta</taxon>
        <taxon>Magnoliopsida</taxon>
        <taxon>eudicotyledons</taxon>
        <taxon>Gunneridae</taxon>
        <taxon>Pentapetalae</taxon>
        <taxon>rosids</taxon>
        <taxon>fabids</taxon>
        <taxon>Rosales</taxon>
        <taxon>Rhamnaceae</taxon>
        <taxon>rhamnoid group</taxon>
        <taxon>Rhamneae</taxon>
        <taxon>Rhamnella</taxon>
    </lineage>
</organism>
<dbReference type="PANTHER" id="PTHR35121:SF4">
    <property type="entry name" value="SWIM-TYPE DOMAIN-CONTAINING PROTEIN"/>
    <property type="match status" value="1"/>
</dbReference>
<protein>
    <submittedName>
        <fullName evidence="2">Uncharacterized protein</fullName>
    </submittedName>
</protein>
<feature type="compositionally biased region" description="Basic and acidic residues" evidence="1">
    <location>
        <begin position="89"/>
        <end position="101"/>
    </location>
</feature>
<reference evidence="2" key="1">
    <citation type="submission" date="2020-03" db="EMBL/GenBank/DDBJ databases">
        <title>A high-quality chromosome-level genome assembly of a woody plant with both climbing and erect habits, Rhamnella rubrinervis.</title>
        <authorList>
            <person name="Lu Z."/>
            <person name="Yang Y."/>
            <person name="Zhu X."/>
            <person name="Sun Y."/>
        </authorList>
    </citation>
    <scope>NUCLEOTIDE SEQUENCE</scope>
    <source>
        <strain evidence="2">BYM</strain>
        <tissue evidence="2">Leaf</tissue>
    </source>
</reference>
<keyword evidence="3" id="KW-1185">Reference proteome</keyword>
<gene>
    <name evidence="2" type="ORF">FNV43_RR03452</name>
</gene>
<sequence length="101" mass="11607">MTSKAAEMMLRCVFEASISMHDMEIERRPYHRNCSCALHSLKGHSNACLQQRKLSFSKKQSWSNFSLSTSAASRLSSSHQHSFPCDRTNQQDRDVKELSNR</sequence>
<dbReference type="PANTHER" id="PTHR35121">
    <property type="entry name" value="HOMEODOMAIN PROTEIN 8, PUTATIVE-RELATED"/>
    <property type="match status" value="1"/>
</dbReference>
<name>A0A8K0MP36_9ROSA</name>
<proteinExistence type="predicted"/>